<proteinExistence type="predicted"/>
<evidence type="ECO:0000313" key="2">
    <source>
        <dbReference type="EMBL" id="RUT09615.1"/>
    </source>
</evidence>
<sequence>MLLQNKWRRLLKLFEIDENIINQTFSEIATVYECPGRYYHNLKHIKEVLEIIDNLQSKYKLDASLQFAAWFHDIIYDTQAHDNEEKSAEYARKLLSLLNIPSSTIDKTCRLILTTKHHKASEDDLESQILLDADLAILGCNPQRYSEYMLGIRQEYGWAPEKDYSTKRSEVLQKFLQRARIFSTLELYQQLELIARNNIKAEIIALESPPTPLNKGGEDKKYF</sequence>
<organism evidence="2 3">
    <name type="scientific">Dulcicalothrix desertica PCC 7102</name>
    <dbReference type="NCBI Taxonomy" id="232991"/>
    <lineage>
        <taxon>Bacteria</taxon>
        <taxon>Bacillati</taxon>
        <taxon>Cyanobacteriota</taxon>
        <taxon>Cyanophyceae</taxon>
        <taxon>Nostocales</taxon>
        <taxon>Calotrichaceae</taxon>
        <taxon>Dulcicalothrix</taxon>
    </lineage>
</organism>
<reference evidence="2" key="1">
    <citation type="submission" date="2018-12" db="EMBL/GenBank/DDBJ databases">
        <authorList>
            <person name="Will S."/>
            <person name="Neumann-Schaal M."/>
            <person name="Henke P."/>
        </authorList>
    </citation>
    <scope>NUCLEOTIDE SEQUENCE</scope>
    <source>
        <strain evidence="2">PCC 7102</strain>
    </source>
</reference>
<gene>
    <name evidence="2" type="ORF">DSM106972_001100</name>
</gene>
<name>A0A433VUB5_9CYAN</name>
<dbReference type="EMBL" id="RSCL01000001">
    <property type="protein sequence ID" value="RUT09615.1"/>
    <property type="molecule type" value="Genomic_DNA"/>
</dbReference>
<dbReference type="Proteomes" id="UP000271624">
    <property type="component" value="Unassembled WGS sequence"/>
</dbReference>
<feature type="domain" description="HD" evidence="1">
    <location>
        <begin position="42"/>
        <end position="134"/>
    </location>
</feature>
<dbReference type="Gene3D" id="1.10.3210.10">
    <property type="entry name" value="Hypothetical protein af1432"/>
    <property type="match status" value="1"/>
</dbReference>
<comment type="caution">
    <text evidence="2">The sequence shown here is derived from an EMBL/GenBank/DDBJ whole genome shotgun (WGS) entry which is preliminary data.</text>
</comment>
<dbReference type="AlphaFoldDB" id="A0A433VUB5"/>
<dbReference type="OrthoDB" id="9808993at2"/>
<dbReference type="InterPro" id="IPR009218">
    <property type="entry name" value="HD_phosphohydro"/>
</dbReference>
<dbReference type="PIRSF" id="PIRSF035170">
    <property type="entry name" value="HD_phosphohydro"/>
    <property type="match status" value="1"/>
</dbReference>
<dbReference type="InterPro" id="IPR006674">
    <property type="entry name" value="HD_domain"/>
</dbReference>
<dbReference type="PANTHER" id="PTHR21174:SF0">
    <property type="entry name" value="HD PHOSPHOHYDROLASE FAMILY PROTEIN-RELATED"/>
    <property type="match status" value="1"/>
</dbReference>
<dbReference type="RefSeq" id="WP_127077854.1">
    <property type="nucleotide sequence ID" value="NZ_RSCL01000001.1"/>
</dbReference>
<reference evidence="2" key="2">
    <citation type="journal article" date="2019" name="Genome Biol. Evol.">
        <title>Day and night: Metabolic profiles and evolutionary relationships of six axenic non-marine cyanobacteria.</title>
        <authorList>
            <person name="Will S.E."/>
            <person name="Henke P."/>
            <person name="Boedeker C."/>
            <person name="Huang S."/>
            <person name="Brinkmann H."/>
            <person name="Rohde M."/>
            <person name="Jarek M."/>
            <person name="Friedl T."/>
            <person name="Seufert S."/>
            <person name="Schumacher M."/>
            <person name="Overmann J."/>
            <person name="Neumann-Schaal M."/>
            <person name="Petersen J."/>
        </authorList>
    </citation>
    <scope>NUCLEOTIDE SEQUENCE [LARGE SCALE GENOMIC DNA]</scope>
    <source>
        <strain evidence="2">PCC 7102</strain>
    </source>
</reference>
<evidence type="ECO:0000313" key="3">
    <source>
        <dbReference type="Proteomes" id="UP000271624"/>
    </source>
</evidence>
<keyword evidence="3" id="KW-1185">Reference proteome</keyword>
<evidence type="ECO:0000259" key="1">
    <source>
        <dbReference type="Pfam" id="PF01966"/>
    </source>
</evidence>
<accession>A0A433VUB5</accession>
<protein>
    <recommendedName>
        <fullName evidence="1">HD domain-containing protein</fullName>
    </recommendedName>
</protein>
<dbReference type="Pfam" id="PF01966">
    <property type="entry name" value="HD"/>
    <property type="match status" value="1"/>
</dbReference>
<dbReference type="SUPFAM" id="SSF109604">
    <property type="entry name" value="HD-domain/PDEase-like"/>
    <property type="match status" value="1"/>
</dbReference>
<dbReference type="PANTHER" id="PTHR21174">
    <property type="match status" value="1"/>
</dbReference>